<dbReference type="Gene3D" id="3.50.50.60">
    <property type="entry name" value="FAD/NAD(P)-binding domain"/>
    <property type="match status" value="1"/>
</dbReference>
<comment type="caution">
    <text evidence="2">The sequence shown here is derived from an EMBL/GenBank/DDBJ whole genome shotgun (WGS) entry which is preliminary data.</text>
</comment>
<dbReference type="AlphaFoldDB" id="A0A4Q1UVY1"/>
<dbReference type="Pfam" id="PF01494">
    <property type="entry name" value="FAD_binding_3"/>
    <property type="match status" value="1"/>
</dbReference>
<gene>
    <name evidence="2" type="ORF">B5V03_24685</name>
</gene>
<dbReference type="SUPFAM" id="SSF51905">
    <property type="entry name" value="FAD/NAD(P)-binding domain"/>
    <property type="match status" value="1"/>
</dbReference>
<protein>
    <submittedName>
        <fullName evidence="2">2-polyprenyl-6-methoxyphenol hydroxylase</fullName>
    </submittedName>
</protein>
<organism evidence="2 3">
    <name type="scientific">Bradyrhizobium betae</name>
    <dbReference type="NCBI Taxonomy" id="244734"/>
    <lineage>
        <taxon>Bacteria</taxon>
        <taxon>Pseudomonadati</taxon>
        <taxon>Pseudomonadota</taxon>
        <taxon>Alphaproteobacteria</taxon>
        <taxon>Hyphomicrobiales</taxon>
        <taxon>Nitrobacteraceae</taxon>
        <taxon>Bradyrhizobium</taxon>
    </lineage>
</organism>
<dbReference type="InterPro" id="IPR051205">
    <property type="entry name" value="UbiH/COQ6_monooxygenase"/>
</dbReference>
<sequence>MTADITVTEPIAAAGTATIVAEIAIVGGGLAGSLAAAVLARAGHHVVLVDKRAVHPDEFRVEKIGGPQLQMFRRLGFIDALANAACRYDRVLNVREGKVVDVSVSQAYGLPYADLVAMARSQLPDPSSLIVDDVTAIGCSDDIQHLELASGRRIDARLVVLATGMAGALGYKLGIKRRVLAERHSVSFGFTIARTDGTPFDFEALTCYGERTADGVDYLSLFPVRAGMRANLFMFRDPTDPVMRDLRRDTEATLQRLLPGLQPFLGDFRVTDRVQNWVMDLSIVEGHLQPGIVIIGDAFQTNCPAAGTGVARLLVDVERLCTEYAPRWLMTEGMSQEKIAEFYSDPDKIAADQQSLKMARFRQALTSRDDISWNVRRRLHFLRRRITHRVDQMRPGWLAQVRSALRA</sequence>
<proteinExistence type="predicted"/>
<dbReference type="PRINTS" id="PR00420">
    <property type="entry name" value="RNGMNOXGNASE"/>
</dbReference>
<dbReference type="EMBL" id="MZXW01000033">
    <property type="protein sequence ID" value="RXT42762.1"/>
    <property type="molecule type" value="Genomic_DNA"/>
</dbReference>
<evidence type="ECO:0000259" key="1">
    <source>
        <dbReference type="Pfam" id="PF01494"/>
    </source>
</evidence>
<dbReference type="InterPro" id="IPR002938">
    <property type="entry name" value="FAD-bd"/>
</dbReference>
<dbReference type="GO" id="GO:0071949">
    <property type="term" value="F:FAD binding"/>
    <property type="evidence" value="ECO:0007669"/>
    <property type="project" value="InterPro"/>
</dbReference>
<evidence type="ECO:0000313" key="3">
    <source>
        <dbReference type="Proteomes" id="UP000290819"/>
    </source>
</evidence>
<dbReference type="RefSeq" id="WP_129273021.1">
    <property type="nucleotide sequence ID" value="NZ_MZXW01000033.1"/>
</dbReference>
<dbReference type="OrthoDB" id="7907296at2"/>
<dbReference type="Proteomes" id="UP000290819">
    <property type="component" value="Unassembled WGS sequence"/>
</dbReference>
<accession>A0A4Q1UVY1</accession>
<dbReference type="InterPro" id="IPR036188">
    <property type="entry name" value="FAD/NAD-bd_sf"/>
</dbReference>
<name>A0A4Q1UVY1_9BRAD</name>
<dbReference type="PANTHER" id="PTHR43876:SF7">
    <property type="entry name" value="UBIQUINONE BIOSYNTHESIS MONOOXYGENASE COQ6, MITOCHONDRIAL"/>
    <property type="match status" value="1"/>
</dbReference>
<evidence type="ECO:0000313" key="2">
    <source>
        <dbReference type="EMBL" id="RXT42762.1"/>
    </source>
</evidence>
<keyword evidence="3" id="KW-1185">Reference proteome</keyword>
<reference evidence="2 3" key="1">
    <citation type="submission" date="2017-03" db="EMBL/GenBank/DDBJ databases">
        <authorList>
            <person name="Safronova V.I."/>
            <person name="Sazanova A.L."/>
            <person name="Chirak E.R."/>
        </authorList>
    </citation>
    <scope>NUCLEOTIDE SEQUENCE [LARGE SCALE GENOMIC DNA]</scope>
    <source>
        <strain evidence="2 3">Opo-243</strain>
    </source>
</reference>
<dbReference type="PANTHER" id="PTHR43876">
    <property type="entry name" value="UBIQUINONE BIOSYNTHESIS MONOOXYGENASE COQ6, MITOCHONDRIAL"/>
    <property type="match status" value="1"/>
</dbReference>
<feature type="domain" description="FAD-binding" evidence="1">
    <location>
        <begin position="22"/>
        <end position="321"/>
    </location>
</feature>